<proteinExistence type="predicted"/>
<dbReference type="EMBL" id="JAWJWF010000046">
    <property type="protein sequence ID" value="KAK6624021.1"/>
    <property type="molecule type" value="Genomic_DNA"/>
</dbReference>
<feature type="region of interest" description="Disordered" evidence="1">
    <location>
        <begin position="1"/>
        <end position="34"/>
    </location>
</feature>
<keyword evidence="3" id="KW-1185">Reference proteome</keyword>
<feature type="compositionally biased region" description="Gly residues" evidence="1">
    <location>
        <begin position="15"/>
        <end position="26"/>
    </location>
</feature>
<protein>
    <submittedName>
        <fullName evidence="2">Uncharacterized protein</fullName>
    </submittedName>
</protein>
<gene>
    <name evidence="2" type="ORF">RUM44_010879</name>
</gene>
<dbReference type="Proteomes" id="UP001359485">
    <property type="component" value="Unassembled WGS sequence"/>
</dbReference>
<sequence length="124" mass="13279">MFLLSNEFTGRDSEGGGGGNGGGAGGDGRRSRRVPSLKLANGRLEFGVGAAQSVEEIRSPPPQPRLVKDDSIKISIENTNTCTDSLVTAFDDETLLISDYIPNEMNFKEGVESDQSSFSVLFTF</sequence>
<organism evidence="2 3">
    <name type="scientific">Polyplax serrata</name>
    <name type="common">Common mouse louse</name>
    <dbReference type="NCBI Taxonomy" id="468196"/>
    <lineage>
        <taxon>Eukaryota</taxon>
        <taxon>Metazoa</taxon>
        <taxon>Ecdysozoa</taxon>
        <taxon>Arthropoda</taxon>
        <taxon>Hexapoda</taxon>
        <taxon>Insecta</taxon>
        <taxon>Pterygota</taxon>
        <taxon>Neoptera</taxon>
        <taxon>Paraneoptera</taxon>
        <taxon>Psocodea</taxon>
        <taxon>Troctomorpha</taxon>
        <taxon>Phthiraptera</taxon>
        <taxon>Anoplura</taxon>
        <taxon>Polyplacidae</taxon>
        <taxon>Polyplax</taxon>
    </lineage>
</organism>
<evidence type="ECO:0000256" key="1">
    <source>
        <dbReference type="SAM" id="MobiDB-lite"/>
    </source>
</evidence>
<reference evidence="2 3" key="1">
    <citation type="submission" date="2023-09" db="EMBL/GenBank/DDBJ databases">
        <title>Genomes of two closely related lineages of the louse Polyplax serrata with different host specificities.</title>
        <authorList>
            <person name="Martinu J."/>
            <person name="Tarabai H."/>
            <person name="Stefka J."/>
            <person name="Hypsa V."/>
        </authorList>
    </citation>
    <scope>NUCLEOTIDE SEQUENCE [LARGE SCALE GENOMIC DNA]</scope>
    <source>
        <strain evidence="2">98ZLc_SE</strain>
    </source>
</reference>
<evidence type="ECO:0000313" key="2">
    <source>
        <dbReference type="EMBL" id="KAK6624021.1"/>
    </source>
</evidence>
<name>A0ABR1ANH2_POLSC</name>
<accession>A0ABR1ANH2</accession>
<evidence type="ECO:0000313" key="3">
    <source>
        <dbReference type="Proteomes" id="UP001359485"/>
    </source>
</evidence>
<comment type="caution">
    <text evidence="2">The sequence shown here is derived from an EMBL/GenBank/DDBJ whole genome shotgun (WGS) entry which is preliminary data.</text>
</comment>